<accession>A0A3Q3L8H3</accession>
<sequence>MALSFKKDLDKYKDLDEDEILNKLSAEELKQLETALEEMDPEWCLCVYLRLGVEFKFQQNQVKQITQHCDPQEHGPQGNSQQQWKNIKFSISFD</sequence>
<name>A0A3Q3L8H3_9LABR</name>
<dbReference type="GO" id="GO:0051694">
    <property type="term" value="P:pointed-end actin filament capping"/>
    <property type="evidence" value="ECO:0007669"/>
    <property type="project" value="InterPro"/>
</dbReference>
<evidence type="ECO:0000256" key="3">
    <source>
        <dbReference type="SAM" id="MobiDB-lite"/>
    </source>
</evidence>
<organism evidence="4 5">
    <name type="scientific">Labrus bergylta</name>
    <name type="common">ballan wrasse</name>
    <dbReference type="NCBI Taxonomy" id="56723"/>
    <lineage>
        <taxon>Eukaryota</taxon>
        <taxon>Metazoa</taxon>
        <taxon>Chordata</taxon>
        <taxon>Craniata</taxon>
        <taxon>Vertebrata</taxon>
        <taxon>Euteleostomi</taxon>
        <taxon>Actinopterygii</taxon>
        <taxon>Neopterygii</taxon>
        <taxon>Teleostei</taxon>
        <taxon>Neoteleostei</taxon>
        <taxon>Acanthomorphata</taxon>
        <taxon>Eupercaria</taxon>
        <taxon>Labriformes</taxon>
        <taxon>Labridae</taxon>
        <taxon>Labrus</taxon>
    </lineage>
</organism>
<proteinExistence type="predicted"/>
<evidence type="ECO:0000313" key="5">
    <source>
        <dbReference type="Proteomes" id="UP000261660"/>
    </source>
</evidence>
<reference evidence="4" key="1">
    <citation type="submission" date="2025-08" db="UniProtKB">
        <authorList>
            <consortium name="Ensembl"/>
        </authorList>
    </citation>
    <scope>IDENTIFICATION</scope>
</reference>
<dbReference type="Ensembl" id="ENSLBET00000005572.1">
    <property type="protein sequence ID" value="ENSLBEP00000005299.1"/>
    <property type="gene ID" value="ENSLBEG00000004072.1"/>
</dbReference>
<dbReference type="InParanoid" id="A0A3Q3L8H3"/>
<dbReference type="Proteomes" id="UP000261660">
    <property type="component" value="Unplaced"/>
</dbReference>
<protein>
    <submittedName>
        <fullName evidence="4">Uncharacterized protein</fullName>
    </submittedName>
</protein>
<dbReference type="STRING" id="56723.ENSLBEP00000005299"/>
<evidence type="ECO:0000256" key="1">
    <source>
        <dbReference type="ARBA" id="ARBA00004496"/>
    </source>
</evidence>
<reference evidence="4" key="2">
    <citation type="submission" date="2025-09" db="UniProtKB">
        <authorList>
            <consortium name="Ensembl"/>
        </authorList>
    </citation>
    <scope>IDENTIFICATION</scope>
</reference>
<evidence type="ECO:0000256" key="2">
    <source>
        <dbReference type="ARBA" id="ARBA00022490"/>
    </source>
</evidence>
<comment type="subcellular location">
    <subcellularLocation>
        <location evidence="1">Cytoplasm</location>
    </subcellularLocation>
</comment>
<dbReference type="AlphaFoldDB" id="A0A3Q3L8H3"/>
<dbReference type="Pfam" id="PF03250">
    <property type="entry name" value="Tropomodulin"/>
    <property type="match status" value="1"/>
</dbReference>
<dbReference type="InterPro" id="IPR004934">
    <property type="entry name" value="TMOD"/>
</dbReference>
<feature type="region of interest" description="Disordered" evidence="3">
    <location>
        <begin position="68"/>
        <end position="94"/>
    </location>
</feature>
<keyword evidence="5" id="KW-1185">Reference proteome</keyword>
<dbReference type="GO" id="GO:0005737">
    <property type="term" value="C:cytoplasm"/>
    <property type="evidence" value="ECO:0007669"/>
    <property type="project" value="UniProtKB-SubCell"/>
</dbReference>
<dbReference type="GO" id="GO:0005523">
    <property type="term" value="F:tropomyosin binding"/>
    <property type="evidence" value="ECO:0007669"/>
    <property type="project" value="InterPro"/>
</dbReference>
<evidence type="ECO:0000313" key="4">
    <source>
        <dbReference type="Ensembl" id="ENSLBEP00000005299.1"/>
    </source>
</evidence>
<keyword evidence="2" id="KW-0963">Cytoplasm</keyword>